<comment type="caution">
    <text evidence="1">The sequence shown here is derived from an EMBL/GenBank/DDBJ whole genome shotgun (WGS) entry which is preliminary data.</text>
</comment>
<reference evidence="1 2" key="1">
    <citation type="submission" date="2015-11" db="EMBL/GenBank/DDBJ databases">
        <title>Genomic analysis of 38 Legionella species identifies large and diverse effector repertoires.</title>
        <authorList>
            <person name="Burstein D."/>
            <person name="Amaro F."/>
            <person name="Zusman T."/>
            <person name="Lifshitz Z."/>
            <person name="Cohen O."/>
            <person name="Gilbert J.A."/>
            <person name="Pupko T."/>
            <person name="Shuman H.A."/>
            <person name="Segal G."/>
        </authorList>
    </citation>
    <scope>NUCLEOTIDE SEQUENCE [LARGE SCALE GENOMIC DNA]</scope>
    <source>
        <strain evidence="1 2">Oak Ridge-10</strain>
    </source>
</reference>
<name>A0A0W0X1J0_9GAMM</name>
<dbReference type="PATRIC" id="fig|29423.5.peg.1455"/>
<evidence type="ECO:0000313" key="1">
    <source>
        <dbReference type="EMBL" id="KTD38445.1"/>
    </source>
</evidence>
<accession>A0A0W0X1J0</accession>
<evidence type="ECO:0000313" key="2">
    <source>
        <dbReference type="Proteomes" id="UP000054858"/>
    </source>
</evidence>
<proteinExistence type="predicted"/>
<dbReference type="Proteomes" id="UP000054858">
    <property type="component" value="Unassembled WGS sequence"/>
</dbReference>
<dbReference type="AlphaFoldDB" id="A0A0W0X1J0"/>
<dbReference type="RefSeq" id="WP_025386686.1">
    <property type="nucleotide sequence ID" value="NZ_LCUA01000014.1"/>
</dbReference>
<gene>
    <name evidence="1" type="ORF">Loak_1390</name>
</gene>
<protein>
    <submittedName>
        <fullName evidence="1">Uncharacterized protein</fullName>
    </submittedName>
</protein>
<organism evidence="1 2">
    <name type="scientific">Legionella oakridgensis</name>
    <dbReference type="NCBI Taxonomy" id="29423"/>
    <lineage>
        <taxon>Bacteria</taxon>
        <taxon>Pseudomonadati</taxon>
        <taxon>Pseudomonadota</taxon>
        <taxon>Gammaproteobacteria</taxon>
        <taxon>Legionellales</taxon>
        <taxon>Legionellaceae</taxon>
        <taxon>Legionella</taxon>
    </lineage>
</organism>
<sequence>MSSNEEAIKRHFEEDRLEKKRRHYIEPYSTSTAAGSADVGDAAGVATAEATRPPSIIALCDAAAYLTKTLLALGAENNLDDVVASRGRSWEAGKYRTSWLYLSRTDHGLREESLKKANAEGWQTLFKAGIKQTFFYHIPSYEPKNARRNYVARNAACAVLSLTGNCDQHAHVMATLLCAILPVGTPINICGMRMGGRDFPHTFVVVGNLGGGHLISLTKPGIKDLLVVDAWPTQGGAVRLEDFFVCEGALPAAQLIVDMRLMADGKDHLIKRVAKQKILYDVLAAEDECVEAGPSQSLLGHFLHHELVEQITYTQQIHRHRYLSTSLDEYDASMFAAPTVSSRYAPPTDSAAAYNYILECYPDPRLKRCVEYVQEKTHTMVKQDEHLDGDFTGRANAMIPGCS</sequence>
<dbReference type="EMBL" id="LNYP01000028">
    <property type="protein sequence ID" value="KTD38445.1"/>
    <property type="molecule type" value="Genomic_DNA"/>
</dbReference>